<dbReference type="Pfam" id="PF00294">
    <property type="entry name" value="PfkB"/>
    <property type="match status" value="1"/>
</dbReference>
<dbReference type="SUPFAM" id="SSF53613">
    <property type="entry name" value="Ribokinase-like"/>
    <property type="match status" value="1"/>
</dbReference>
<evidence type="ECO:0000256" key="2">
    <source>
        <dbReference type="ARBA" id="ARBA00022777"/>
    </source>
</evidence>
<gene>
    <name evidence="4" type="primary">frlD</name>
    <name evidence="4" type="ORF">GCM10022247_70680</name>
</gene>
<dbReference type="Proteomes" id="UP001501747">
    <property type="component" value="Unassembled WGS sequence"/>
</dbReference>
<feature type="domain" description="Carbohydrate kinase PfkB" evidence="3">
    <location>
        <begin position="195"/>
        <end position="278"/>
    </location>
</feature>
<evidence type="ECO:0000259" key="3">
    <source>
        <dbReference type="Pfam" id="PF00294"/>
    </source>
</evidence>
<sequence length="287" mass="30597">MVVVGGVGVDTIVRVGELPLPVEDTIKVPPIRRYVGHTGNGVAMGCHTLGLRTHFADVIGEDPDGEFVLEHYRRAGLPFSHRTDPSGTRCAVNLVDGDGQRTSLYDGRHPEGMVVDPALYEPLLRRTRHAHLSIVDWARGALASAVALGVSTSTDLHNWDGVGEFRQAFAYGADLVFLSAGKIRERIGSVADDIFSRGRAKVVVVMDGGAGSYLCLPDRLVEVPAVSVERVVDTNGAGDSYVAGFVYGYLEGWGWEACARAGAMAGAHAVRSAGTHTSFISADELVR</sequence>
<evidence type="ECO:0000313" key="4">
    <source>
        <dbReference type="EMBL" id="GAA4035094.1"/>
    </source>
</evidence>
<dbReference type="PANTHER" id="PTHR10584">
    <property type="entry name" value="SUGAR KINASE"/>
    <property type="match status" value="1"/>
</dbReference>
<comment type="caution">
    <text evidence="4">The sequence shown here is derived from an EMBL/GenBank/DDBJ whole genome shotgun (WGS) entry which is preliminary data.</text>
</comment>
<dbReference type="InterPro" id="IPR011611">
    <property type="entry name" value="PfkB_dom"/>
</dbReference>
<dbReference type="PROSITE" id="PS00584">
    <property type="entry name" value="PFKB_KINASES_2"/>
    <property type="match status" value="1"/>
</dbReference>
<reference evidence="5" key="1">
    <citation type="journal article" date="2019" name="Int. J. Syst. Evol. Microbiol.">
        <title>The Global Catalogue of Microorganisms (GCM) 10K type strain sequencing project: providing services to taxonomists for standard genome sequencing and annotation.</title>
        <authorList>
            <consortium name="The Broad Institute Genomics Platform"/>
            <consortium name="The Broad Institute Genome Sequencing Center for Infectious Disease"/>
            <person name="Wu L."/>
            <person name="Ma J."/>
        </authorList>
    </citation>
    <scope>NUCLEOTIDE SEQUENCE [LARGE SCALE GENOMIC DNA]</scope>
    <source>
        <strain evidence="5">JCM 17342</strain>
    </source>
</reference>
<name>A0ABP7U334_9PSEU</name>
<evidence type="ECO:0000256" key="1">
    <source>
        <dbReference type="ARBA" id="ARBA00022679"/>
    </source>
</evidence>
<accession>A0ABP7U334</accession>
<evidence type="ECO:0000313" key="5">
    <source>
        <dbReference type="Proteomes" id="UP001501747"/>
    </source>
</evidence>
<keyword evidence="1" id="KW-0808">Transferase</keyword>
<dbReference type="PANTHER" id="PTHR10584:SF166">
    <property type="entry name" value="RIBOKINASE"/>
    <property type="match status" value="1"/>
</dbReference>
<dbReference type="Gene3D" id="3.40.1190.20">
    <property type="match status" value="1"/>
</dbReference>
<organism evidence="4 5">
    <name type="scientific">Allokutzneria multivorans</name>
    <dbReference type="NCBI Taxonomy" id="1142134"/>
    <lineage>
        <taxon>Bacteria</taxon>
        <taxon>Bacillati</taxon>
        <taxon>Actinomycetota</taxon>
        <taxon>Actinomycetes</taxon>
        <taxon>Pseudonocardiales</taxon>
        <taxon>Pseudonocardiaceae</taxon>
        <taxon>Allokutzneria</taxon>
    </lineage>
</organism>
<keyword evidence="2" id="KW-0418">Kinase</keyword>
<protein>
    <submittedName>
        <fullName evidence="4">Fructoselysine 6-kinase</fullName>
    </submittedName>
</protein>
<proteinExistence type="predicted"/>
<dbReference type="InterPro" id="IPR002173">
    <property type="entry name" value="Carboh/pur_kinase_PfkB_CS"/>
</dbReference>
<dbReference type="EMBL" id="BAABAL010000026">
    <property type="protein sequence ID" value="GAA4035094.1"/>
    <property type="molecule type" value="Genomic_DNA"/>
</dbReference>
<keyword evidence="5" id="KW-1185">Reference proteome</keyword>
<dbReference type="InterPro" id="IPR029056">
    <property type="entry name" value="Ribokinase-like"/>
</dbReference>